<dbReference type="RefSeq" id="XP_010778352.1">
    <property type="nucleotide sequence ID" value="XM_010780050.1"/>
</dbReference>
<feature type="compositionally biased region" description="Polar residues" evidence="4">
    <location>
        <begin position="989"/>
        <end position="1018"/>
    </location>
</feature>
<evidence type="ECO:0000256" key="1">
    <source>
        <dbReference type="ARBA" id="ARBA00008275"/>
    </source>
</evidence>
<dbReference type="PANTHER" id="PTHR19212">
    <property type="entry name" value="LEUCINE RICH REPEAT IN FLII INTERACTING PROTEIN"/>
    <property type="match status" value="1"/>
</dbReference>
<feature type="compositionally biased region" description="Basic and acidic residues" evidence="4">
    <location>
        <begin position="976"/>
        <end position="988"/>
    </location>
</feature>
<feature type="compositionally biased region" description="Basic and acidic residues" evidence="4">
    <location>
        <begin position="855"/>
        <end position="881"/>
    </location>
</feature>
<feature type="region of interest" description="Disordered" evidence="4">
    <location>
        <begin position="1142"/>
        <end position="1296"/>
    </location>
</feature>
<evidence type="ECO:0000256" key="4">
    <source>
        <dbReference type="SAM" id="MobiDB-lite"/>
    </source>
</evidence>
<feature type="compositionally biased region" description="Basic residues" evidence="4">
    <location>
        <begin position="693"/>
        <end position="706"/>
    </location>
</feature>
<keyword evidence="5" id="KW-1185">Reference proteome</keyword>
<comment type="similarity">
    <text evidence="1">Belongs to the LRRFIP family.</text>
</comment>
<dbReference type="Pfam" id="PF09738">
    <property type="entry name" value="LRRFIP"/>
    <property type="match status" value="2"/>
</dbReference>
<evidence type="ECO:0008006" key="7">
    <source>
        <dbReference type="Google" id="ProtNLM"/>
    </source>
</evidence>
<dbReference type="GO" id="GO:0000981">
    <property type="term" value="F:DNA-binding transcription factor activity, RNA polymerase II-specific"/>
    <property type="evidence" value="ECO:0007669"/>
    <property type="project" value="TreeGrafter"/>
</dbReference>
<feature type="compositionally biased region" description="Acidic residues" evidence="4">
    <location>
        <begin position="1240"/>
        <end position="1249"/>
    </location>
</feature>
<gene>
    <name evidence="6" type="primary">LOC104953121</name>
</gene>
<feature type="coiled-coil region" evidence="3">
    <location>
        <begin position="339"/>
        <end position="414"/>
    </location>
</feature>
<dbReference type="InterPro" id="IPR019139">
    <property type="entry name" value="LRRFIP1/2"/>
</dbReference>
<dbReference type="OrthoDB" id="10028421at2759"/>
<name>A0A6I9NPI3_9TELE</name>
<evidence type="ECO:0000313" key="6">
    <source>
        <dbReference type="RefSeq" id="XP_010778352.1"/>
    </source>
</evidence>
<feature type="compositionally biased region" description="Acidic residues" evidence="4">
    <location>
        <begin position="1028"/>
        <end position="1042"/>
    </location>
</feature>
<feature type="compositionally biased region" description="Polar residues" evidence="4">
    <location>
        <begin position="944"/>
        <end position="954"/>
    </location>
</feature>
<feature type="region of interest" description="Disordered" evidence="4">
    <location>
        <begin position="509"/>
        <end position="551"/>
    </location>
</feature>
<feature type="region of interest" description="Disordered" evidence="4">
    <location>
        <begin position="1353"/>
        <end position="1395"/>
    </location>
</feature>
<dbReference type="GO" id="GO:0000978">
    <property type="term" value="F:RNA polymerase II cis-regulatory region sequence-specific DNA binding"/>
    <property type="evidence" value="ECO:0007669"/>
    <property type="project" value="TreeGrafter"/>
</dbReference>
<dbReference type="KEGG" id="ncc:104953121"/>
<feature type="coiled-coil region" evidence="3">
    <location>
        <begin position="283"/>
        <end position="310"/>
    </location>
</feature>
<reference evidence="6" key="1">
    <citation type="submission" date="2025-08" db="UniProtKB">
        <authorList>
            <consortium name="RefSeq"/>
        </authorList>
    </citation>
    <scope>IDENTIFICATION</scope>
    <source>
        <tissue evidence="6">Muscle</tissue>
    </source>
</reference>
<feature type="compositionally biased region" description="Basic residues" evidence="4">
    <location>
        <begin position="51"/>
        <end position="62"/>
    </location>
</feature>
<evidence type="ECO:0000256" key="2">
    <source>
        <dbReference type="ARBA" id="ARBA00023054"/>
    </source>
</evidence>
<feature type="compositionally biased region" description="Polar residues" evidence="4">
    <location>
        <begin position="587"/>
        <end position="604"/>
    </location>
</feature>
<dbReference type="GeneID" id="104953121"/>
<feature type="compositionally biased region" description="Polar residues" evidence="4">
    <location>
        <begin position="452"/>
        <end position="465"/>
    </location>
</feature>
<feature type="region of interest" description="Disordered" evidence="4">
    <location>
        <begin position="569"/>
        <end position="743"/>
    </location>
</feature>
<organism evidence="5 6">
    <name type="scientific">Notothenia coriiceps</name>
    <name type="common">black rockcod</name>
    <dbReference type="NCBI Taxonomy" id="8208"/>
    <lineage>
        <taxon>Eukaryota</taxon>
        <taxon>Metazoa</taxon>
        <taxon>Chordata</taxon>
        <taxon>Craniata</taxon>
        <taxon>Vertebrata</taxon>
        <taxon>Euteleostomi</taxon>
        <taxon>Actinopterygii</taxon>
        <taxon>Neopterygii</taxon>
        <taxon>Teleostei</taxon>
        <taxon>Neoteleostei</taxon>
        <taxon>Acanthomorphata</taxon>
        <taxon>Eupercaria</taxon>
        <taxon>Perciformes</taxon>
        <taxon>Notothenioidei</taxon>
        <taxon>Nototheniidae</taxon>
        <taxon>Notothenia</taxon>
    </lineage>
</organism>
<feature type="compositionally biased region" description="Polar residues" evidence="4">
    <location>
        <begin position="1436"/>
        <end position="1445"/>
    </location>
</feature>
<dbReference type="PANTHER" id="PTHR19212:SF5">
    <property type="entry name" value="LEUCINE-RICH REPEAT FLIGHTLESS-INTERACTING PROTEIN 1"/>
    <property type="match status" value="1"/>
</dbReference>
<protein>
    <recommendedName>
        <fullName evidence="7">Leucine-rich repeat flightless-interacting protein 1</fullName>
    </recommendedName>
</protein>
<feature type="compositionally biased region" description="Polar residues" evidence="4">
    <location>
        <begin position="1195"/>
        <end position="1206"/>
    </location>
</feature>
<feature type="compositionally biased region" description="Basic and acidic residues" evidence="4">
    <location>
        <begin position="718"/>
        <end position="738"/>
    </location>
</feature>
<feature type="compositionally biased region" description="Low complexity" evidence="4">
    <location>
        <begin position="87"/>
        <end position="98"/>
    </location>
</feature>
<feature type="region of interest" description="Disordered" evidence="4">
    <location>
        <begin position="853"/>
        <end position="902"/>
    </location>
</feature>
<feature type="compositionally biased region" description="Polar residues" evidence="4">
    <location>
        <begin position="114"/>
        <end position="141"/>
    </location>
</feature>
<proteinExistence type="inferred from homology"/>
<feature type="compositionally biased region" description="Basic and acidic residues" evidence="4">
    <location>
        <begin position="784"/>
        <end position="810"/>
    </location>
</feature>
<feature type="region of interest" description="Disordered" evidence="4">
    <location>
        <begin position="1431"/>
        <end position="1460"/>
    </location>
</feature>
<evidence type="ECO:0000313" key="5">
    <source>
        <dbReference type="Proteomes" id="UP000504611"/>
    </source>
</evidence>
<dbReference type="Proteomes" id="UP000504611">
    <property type="component" value="Unplaced"/>
</dbReference>
<feature type="compositionally biased region" description="Basic and acidic residues" evidence="4">
    <location>
        <begin position="619"/>
        <end position="635"/>
    </location>
</feature>
<evidence type="ECO:0000256" key="3">
    <source>
        <dbReference type="SAM" id="Coils"/>
    </source>
</evidence>
<feature type="compositionally biased region" description="Low complexity" evidence="4">
    <location>
        <begin position="569"/>
        <end position="578"/>
    </location>
</feature>
<accession>A0A6I9NPI3</accession>
<feature type="compositionally biased region" description="Acidic residues" evidence="4">
    <location>
        <begin position="1261"/>
        <end position="1271"/>
    </location>
</feature>
<feature type="compositionally biased region" description="Low complexity" evidence="4">
    <location>
        <begin position="148"/>
        <end position="167"/>
    </location>
</feature>
<feature type="compositionally biased region" description="Polar residues" evidence="4">
    <location>
        <begin position="1145"/>
        <end position="1163"/>
    </location>
</feature>
<dbReference type="Gene3D" id="1.20.5.4090">
    <property type="match status" value="1"/>
</dbReference>
<feature type="region of interest" description="Disordered" evidence="4">
    <location>
        <begin position="756"/>
        <end position="820"/>
    </location>
</feature>
<feature type="region of interest" description="Disordered" evidence="4">
    <location>
        <begin position="1"/>
        <end position="170"/>
    </location>
</feature>
<feature type="region of interest" description="Disordered" evidence="4">
    <location>
        <begin position="1528"/>
        <end position="1560"/>
    </location>
</feature>
<sequence>MEDSERCSRSSRIHTLSDDDEQMSVGSRSSAKSDLDSVGAYGGGDSSSLTKSKRKKKHKHRDRNGPDDDHSVLSSRSSRLSDESRVSRSSRLDLTSSRLSDDPRGSRGSRLDLQPTSYSSSDLYSYNGLSSARNPGSTYNGYQPVEYSSCRSSGSRVSSRAGSARTSPVDHCGSVASYLRSAAGGSSLPRDLDDVTIPDLSDVCGFAPAGGRRRDVEDRDYLEKGSRAASALTAATLTSLGGTSSRRGSGETAITVDTETSIREIKDALVGVEEKYRKAMVSNAQLDNEKNNLMYQVDTLKDSLMELEELLSESRRGFEDKVKECEREKHAHTVLQFQFNEMKETLKQSEELLNDIRQLHIKQEGLNREICDLQETVEWKDKKIGALERQKEYTDAIRMERDELREEVVNLKDILKKHGIVLGPDLSINGEVVETEADGTPGADPASPLAQDCQTPPTEGNSMLGNTEETLLRSSEEEEVDPEQQQEHFEEAKENLFSSEALCNVSGVSTMEASGEEQPTQGQQNATEEDGVEEPGLRKDLNVDINDQSVTESKDIIICSPELQGIVTSSEESVTETVMSEGKELGWTNNLDSGETGSQINSVDTHSDDIRESSNNLLKEQENKQEDFEERHLRNTESCPEQEVAQDVGTEKSIPAESKTEAQPEPENSEEAEHIETEEISGNSQPQGAAAPGKKKKRKRKGKKKGGTQEDGNQQRDGANKEKDKTEVKIELTTKDNELTTEPEILSSFAEALEESGMHQVKNVQDRQKVEEVEPVETLSPNDTQRDSRRDHVTDECDKEHTLEMEKVEEATTETFSHVTTPAEVRLDHVKDEQCLETVKAAEAVAPAETFSHVETLKQSRTDPISKDEQEQPLETRRVEEMGSVPETNLGTESPDDLNKECTSCVDASKSDISTNDSLIQAESEIVNSAENRVRPIDEMKSECTPNIPENTFESIVKENAEAGSHNPINGDMAAEESKPTSKAESNDKTSVSPPSTNGFTDSLRSSSGFELSAGENSASEDKVSDGGPEDVTETIKDDEDPGIQTEEDKPQASPSVLFPSNDEAELTADTTEKELNRGLSESEGLVQTDPLHDQNKESLSSPSFVTNMDAIDTVQSLLETVVQAEQLDDVESQTAQCEVHVDKSNANLTPKSEINTTETVNTPDVPKEAPENGSIMEQDHRSEEFTMAEDPEHNNNPNDQQSKIQQLHEPMEDIPSQLTLQVCNEKEDDEKDEGHCFDFDDMDLEPAEGESLPRNHQPEEEVEEGVEVVPDESSSSGVQTPPQNCSAQEDGALEKGEYLWEKEEVSVANEPRGIAEEAKVQSVGEAGGVAEDVHQAMSLPVEEGLEAIKQVQGEHVDLPKGSEQVGSNTEPQQAGKDVRKNSKKSKGKVKEECKMSYKTAEQKKYAVTSSGVICLMSVSPLQVKKLKAQLEQKTPRNGTENTLSPDGEILENGNDPNIMELQRDSNRQISDFKFKLVKAEQEVTALEQNVTRLEGQVTRYKSASENAEKVEDELKAEKRKLQRELRSALDKVDEVESNNSHLSKRLEKMKSTRGMAQTP</sequence>
<feature type="compositionally biased region" description="Polar residues" evidence="4">
    <location>
        <begin position="509"/>
        <end position="526"/>
    </location>
</feature>
<keyword evidence="2 3" id="KW-0175">Coiled coil</keyword>
<feature type="region of interest" description="Disordered" evidence="4">
    <location>
        <begin position="435"/>
        <end position="491"/>
    </location>
</feature>
<feature type="region of interest" description="Disordered" evidence="4">
    <location>
        <begin position="931"/>
        <end position="1105"/>
    </location>
</feature>
<feature type="compositionally biased region" description="Basic and acidic residues" evidence="4">
    <location>
        <begin position="932"/>
        <end position="942"/>
    </location>
</feature>